<evidence type="ECO:0000313" key="9">
    <source>
        <dbReference type="Proteomes" id="UP000515465"/>
    </source>
</evidence>
<evidence type="ECO:0000256" key="2">
    <source>
        <dbReference type="ARBA" id="ARBA00004613"/>
    </source>
</evidence>
<dbReference type="GO" id="GO:0090729">
    <property type="term" value="F:toxin activity"/>
    <property type="evidence" value="ECO:0007669"/>
    <property type="project" value="UniProtKB-KW"/>
</dbReference>
<dbReference type="PRINTS" id="PR01488">
    <property type="entry name" value="RTXTOXINA"/>
</dbReference>
<accession>A0A7G6T072</accession>
<keyword evidence="3" id="KW-0964">Secreted</keyword>
<dbReference type="RefSeq" id="WP_183458921.1">
    <property type="nucleotide sequence ID" value="NZ_CP050296.1"/>
</dbReference>
<dbReference type="PRINTS" id="PR00313">
    <property type="entry name" value="CABNDNGRPT"/>
</dbReference>
<sequence length="448" mass="47039">MFDARAPHYEAILSGIVDGVADSRERAVLYSLSYNTSDLIGLGLQTALTAGDRAEAYFEIRYRSNGTNGTDLTARRYTESQIFGLFDNPNPTTKADIAASEALLAFGMWTKHELKIASYETTHAVTMASANAELGRIGDHYGHVAPIETTLSLAKDRLFSDYADVNNLENGLDEAHLTLSGYNGSLLRTTLDKVWVAPETSAGGDEVAAHTVDRTEKATAGDLIFGSYHTDGTDTGAADTLRGGAGDDFFIGSGGGDTVDGGAGEDTISYSHSSAGVTVDLTSAAPQTGGDAQGDVLTSIENVIGSEHDDHITANDASNVILGLQGNDIVDGGQGNDYIFASIGDDHLFGGSGNDYLDGGDGNDILFAGEQAGTGYHTDDDGQDVLIGGDGSDILASRDGGDVLIGGNGDDQFYLTKMVDWNNAENPLPTVIFGGPETTRIILREIRR</sequence>
<keyword evidence="4" id="KW-0800">Toxin</keyword>
<dbReference type="GO" id="GO:0016020">
    <property type="term" value="C:membrane"/>
    <property type="evidence" value="ECO:0007669"/>
    <property type="project" value="UniProtKB-SubCell"/>
</dbReference>
<gene>
    <name evidence="8" type="ORF">HB778_29125</name>
</gene>
<dbReference type="SUPFAM" id="SSF51120">
    <property type="entry name" value="beta-Roll"/>
    <property type="match status" value="2"/>
</dbReference>
<reference evidence="9" key="1">
    <citation type="journal article" date="2020" name="Mol. Plant Microbe">
        <title>Rhizobial microsymbionts of the narrowly endemic Oxytropis species growing in Kamchatka are characterized by significant genetic diversity and possess a set of genes that are associated with T3SS and T6SS secretion systems and can affect the development of symbiosis.</title>
        <authorList>
            <person name="Safronova V."/>
            <person name="Guro P."/>
            <person name="Sazanova A."/>
            <person name="Kuznetsova I."/>
            <person name="Belimov A."/>
            <person name="Yakubov V."/>
            <person name="Chirak E."/>
            <person name="Afonin A."/>
            <person name="Gogolev Y."/>
            <person name="Andronov E."/>
            <person name="Tikhonovich I."/>
        </authorList>
    </citation>
    <scope>NUCLEOTIDE SEQUENCE [LARGE SCALE GENOMIC DNA]</scope>
    <source>
        <strain evidence="9">583</strain>
    </source>
</reference>
<dbReference type="EMBL" id="CP050296">
    <property type="protein sequence ID" value="QND60154.1"/>
    <property type="molecule type" value="Genomic_DNA"/>
</dbReference>
<evidence type="ECO:0000256" key="6">
    <source>
        <dbReference type="ARBA" id="ARBA00023026"/>
    </source>
</evidence>
<dbReference type="GO" id="GO:0005576">
    <property type="term" value="C:extracellular region"/>
    <property type="evidence" value="ECO:0007669"/>
    <property type="project" value="UniProtKB-SubCell"/>
</dbReference>
<dbReference type="PANTHER" id="PTHR38340">
    <property type="entry name" value="S-LAYER PROTEIN"/>
    <property type="match status" value="1"/>
</dbReference>
<dbReference type="InterPro" id="IPR050557">
    <property type="entry name" value="RTX_toxin/Mannuronan_C5-epim"/>
</dbReference>
<dbReference type="PROSITE" id="PS00330">
    <property type="entry name" value="HEMOLYSIN_CALCIUM"/>
    <property type="match status" value="3"/>
</dbReference>
<dbReference type="Proteomes" id="UP000515465">
    <property type="component" value="Chromosome"/>
</dbReference>
<proteinExistence type="predicted"/>
<dbReference type="InterPro" id="IPR011049">
    <property type="entry name" value="Serralysin-like_metalloprot_C"/>
</dbReference>
<dbReference type="Gene3D" id="2.150.10.10">
    <property type="entry name" value="Serralysin-like metalloprotease, C-terminal"/>
    <property type="match status" value="3"/>
</dbReference>
<keyword evidence="6" id="KW-0843">Virulence</keyword>
<evidence type="ECO:0000256" key="4">
    <source>
        <dbReference type="ARBA" id="ARBA00022656"/>
    </source>
</evidence>
<dbReference type="InterPro" id="IPR001343">
    <property type="entry name" value="Hemolysn_Ca-bd"/>
</dbReference>
<organism evidence="8 9">
    <name type="scientific">Mesorhizobium huakuii</name>
    <dbReference type="NCBI Taxonomy" id="28104"/>
    <lineage>
        <taxon>Bacteria</taxon>
        <taxon>Pseudomonadati</taxon>
        <taxon>Pseudomonadota</taxon>
        <taxon>Alphaproteobacteria</taxon>
        <taxon>Hyphomicrobiales</taxon>
        <taxon>Phyllobacteriaceae</taxon>
        <taxon>Mesorhizobium</taxon>
    </lineage>
</organism>
<dbReference type="Pfam" id="PF00353">
    <property type="entry name" value="HemolysinCabind"/>
    <property type="match status" value="4"/>
</dbReference>
<dbReference type="AlphaFoldDB" id="A0A7G6T072"/>
<keyword evidence="7" id="KW-0472">Membrane</keyword>
<dbReference type="InterPro" id="IPR003995">
    <property type="entry name" value="RTX_toxin_determinant-A"/>
</dbReference>
<keyword evidence="5" id="KW-0677">Repeat</keyword>
<evidence type="ECO:0000256" key="1">
    <source>
        <dbReference type="ARBA" id="ARBA00004370"/>
    </source>
</evidence>
<evidence type="ECO:0000256" key="7">
    <source>
        <dbReference type="ARBA" id="ARBA00023136"/>
    </source>
</evidence>
<comment type="subcellular location">
    <subcellularLocation>
        <location evidence="1">Membrane</location>
    </subcellularLocation>
    <subcellularLocation>
        <location evidence="2">Secreted</location>
    </subcellularLocation>
</comment>
<protein>
    <submittedName>
        <fullName evidence="8">Calcium-binding protein</fullName>
    </submittedName>
</protein>
<dbReference type="PANTHER" id="PTHR38340:SF1">
    <property type="entry name" value="S-LAYER PROTEIN"/>
    <property type="match status" value="1"/>
</dbReference>
<evidence type="ECO:0000256" key="5">
    <source>
        <dbReference type="ARBA" id="ARBA00022737"/>
    </source>
</evidence>
<evidence type="ECO:0000256" key="3">
    <source>
        <dbReference type="ARBA" id="ARBA00022525"/>
    </source>
</evidence>
<name>A0A7G6T072_9HYPH</name>
<dbReference type="InterPro" id="IPR018511">
    <property type="entry name" value="Hemolysin-typ_Ca-bd_CS"/>
</dbReference>
<dbReference type="GO" id="GO:0005509">
    <property type="term" value="F:calcium ion binding"/>
    <property type="evidence" value="ECO:0007669"/>
    <property type="project" value="InterPro"/>
</dbReference>
<evidence type="ECO:0000313" key="8">
    <source>
        <dbReference type="EMBL" id="QND60154.1"/>
    </source>
</evidence>